<keyword evidence="1" id="KW-0472">Membrane</keyword>
<proteinExistence type="predicted"/>
<dbReference type="Proteomes" id="UP000184114">
    <property type="component" value="Unassembled WGS sequence"/>
</dbReference>
<evidence type="ECO:0000313" key="2">
    <source>
        <dbReference type="EMBL" id="SHE45003.1"/>
    </source>
</evidence>
<protein>
    <submittedName>
        <fullName evidence="2">Uncharacterized protein</fullName>
    </submittedName>
</protein>
<dbReference type="GeneID" id="90996430"/>
<keyword evidence="1" id="KW-0812">Transmembrane</keyword>
<organism evidence="2 3">
    <name type="scientific">Tissierella praeacuta DSM 18095</name>
    <dbReference type="NCBI Taxonomy" id="1123404"/>
    <lineage>
        <taxon>Bacteria</taxon>
        <taxon>Bacillati</taxon>
        <taxon>Bacillota</taxon>
        <taxon>Tissierellia</taxon>
        <taxon>Tissierellales</taxon>
        <taxon>Tissierellaceae</taxon>
        <taxon>Tissierella</taxon>
    </lineage>
</organism>
<evidence type="ECO:0000313" key="3">
    <source>
        <dbReference type="Proteomes" id="UP000184114"/>
    </source>
</evidence>
<evidence type="ECO:0000256" key="1">
    <source>
        <dbReference type="SAM" id="Phobius"/>
    </source>
</evidence>
<accession>A0A1M4TKH4</accession>
<dbReference type="AlphaFoldDB" id="A0A1M4TKH4"/>
<sequence length="86" mass="9575">MKNLISSKKLLIVFLFFLIIGLIFIFSSFFISKEIVSSANKRGYKVMMDAASYFNMIDNIASNFRIGGLAISLIGGLGVIKFIKDI</sequence>
<feature type="transmembrane region" description="Helical" evidence="1">
    <location>
        <begin position="64"/>
        <end position="83"/>
    </location>
</feature>
<keyword evidence="3" id="KW-1185">Reference proteome</keyword>
<keyword evidence="1" id="KW-1133">Transmembrane helix</keyword>
<name>A0A1M4TKH4_9FIRM</name>
<gene>
    <name evidence="2" type="ORF">SAMN02745784_00723</name>
</gene>
<feature type="transmembrane region" description="Helical" evidence="1">
    <location>
        <begin position="12"/>
        <end position="31"/>
    </location>
</feature>
<reference evidence="3" key="1">
    <citation type="submission" date="2016-11" db="EMBL/GenBank/DDBJ databases">
        <authorList>
            <person name="Varghese N."/>
            <person name="Submissions S."/>
        </authorList>
    </citation>
    <scope>NUCLEOTIDE SEQUENCE [LARGE SCALE GENOMIC DNA]</scope>
    <source>
        <strain evidence="3">DSM 18095</strain>
    </source>
</reference>
<dbReference type="RefSeq" id="WP_072973200.1">
    <property type="nucleotide sequence ID" value="NZ_FQTY01000002.1"/>
</dbReference>
<dbReference type="EMBL" id="FQTY01000002">
    <property type="protein sequence ID" value="SHE45003.1"/>
    <property type="molecule type" value="Genomic_DNA"/>
</dbReference>